<sequence length="287" mass="32409">MGKFLQKYGILFFFCAMMGGIIMVDSIFAIAFTDKERGLATEFSDYTMKISILQADSQEAFRQKEFLLFLQEKAQIETINVLKANSQNGELLYSNEFESMQSNALEQAPDTAVTGVYYLDGGQNTNLIFQELQNQILTKNQYAQIVVLEDSSKGYLLERLKNSQDATYYLLQMGLLVLLNLLNFGNVASCWANYRITEIAVRKMVGGTDGTIFRKIMILFGAATGLFILSGMMIGILIAKNHMEITSIALLFGIINCLIQWLILILFGGLSIHRYVRKNIMELRKQS</sequence>
<organism evidence="2 3">
    <name type="scientific">Anthropogastromicrobium aceti</name>
    <dbReference type="NCBI Taxonomy" id="2981768"/>
    <lineage>
        <taxon>Bacteria</taxon>
        <taxon>Bacillati</taxon>
        <taxon>Bacillota</taxon>
        <taxon>Clostridia</taxon>
        <taxon>Lachnospirales</taxon>
        <taxon>Lachnospiraceae</taxon>
        <taxon>Anthropogastromicrobium</taxon>
    </lineage>
</organism>
<feature type="transmembrane region" description="Helical" evidence="1">
    <location>
        <begin position="12"/>
        <end position="32"/>
    </location>
</feature>
<accession>A0AAE3JB12</accession>
<reference evidence="2 3" key="1">
    <citation type="submission" date="2021-10" db="EMBL/GenBank/DDBJ databases">
        <title>Anaerobic single-cell dispensing facilitates the cultivation of human gut bacteria.</title>
        <authorList>
            <person name="Afrizal A."/>
        </authorList>
    </citation>
    <scope>NUCLEOTIDE SEQUENCE [LARGE SCALE GENOMIC DNA]</scope>
    <source>
        <strain evidence="2 3">CLA-AA-H224</strain>
    </source>
</reference>
<evidence type="ECO:0000313" key="2">
    <source>
        <dbReference type="EMBL" id="MCC2220209.1"/>
    </source>
</evidence>
<dbReference type="Proteomes" id="UP001198200">
    <property type="component" value="Unassembled WGS sequence"/>
</dbReference>
<name>A0AAE3JB12_9FIRM</name>
<keyword evidence="1" id="KW-0472">Membrane</keyword>
<proteinExistence type="predicted"/>
<feature type="transmembrane region" description="Helical" evidence="1">
    <location>
        <begin position="245"/>
        <end position="272"/>
    </location>
</feature>
<dbReference type="AlphaFoldDB" id="A0AAE3JB12"/>
<keyword evidence="1" id="KW-0812">Transmembrane</keyword>
<feature type="transmembrane region" description="Helical" evidence="1">
    <location>
        <begin position="215"/>
        <end position="239"/>
    </location>
</feature>
<protein>
    <submittedName>
        <fullName evidence="2">Uncharacterized protein</fullName>
    </submittedName>
</protein>
<keyword evidence="3" id="KW-1185">Reference proteome</keyword>
<dbReference type="RefSeq" id="WP_308730880.1">
    <property type="nucleotide sequence ID" value="NZ_JAJEQN010000002.1"/>
</dbReference>
<evidence type="ECO:0000313" key="3">
    <source>
        <dbReference type="Proteomes" id="UP001198200"/>
    </source>
</evidence>
<gene>
    <name evidence="2" type="ORF">LKD48_00915</name>
</gene>
<dbReference type="EMBL" id="JAJEQN010000002">
    <property type="protein sequence ID" value="MCC2220209.1"/>
    <property type="molecule type" value="Genomic_DNA"/>
</dbReference>
<keyword evidence="1" id="KW-1133">Transmembrane helix</keyword>
<evidence type="ECO:0000256" key="1">
    <source>
        <dbReference type="SAM" id="Phobius"/>
    </source>
</evidence>
<comment type="caution">
    <text evidence="2">The sequence shown here is derived from an EMBL/GenBank/DDBJ whole genome shotgun (WGS) entry which is preliminary data.</text>
</comment>